<dbReference type="InterPro" id="IPR013815">
    <property type="entry name" value="ATP_grasp_subdomain_1"/>
</dbReference>
<accession>A0A4R6YR71</accession>
<name>A0A4R6YR71_9GAMM</name>
<dbReference type="SUPFAM" id="SSF56059">
    <property type="entry name" value="Glutathione synthetase ATP-binding domain-like"/>
    <property type="match status" value="1"/>
</dbReference>
<evidence type="ECO:0000313" key="5">
    <source>
        <dbReference type="EMBL" id="TDR40475.1"/>
    </source>
</evidence>
<keyword evidence="6" id="KW-1185">Reference proteome</keyword>
<evidence type="ECO:0000259" key="4">
    <source>
        <dbReference type="PROSITE" id="PS50975"/>
    </source>
</evidence>
<keyword evidence="3" id="KW-0547">Nucleotide-binding</keyword>
<dbReference type="RefSeq" id="WP_133820423.1">
    <property type="nucleotide sequence ID" value="NZ_SNZH01000013.1"/>
</dbReference>
<evidence type="ECO:0000313" key="6">
    <source>
        <dbReference type="Proteomes" id="UP000295293"/>
    </source>
</evidence>
<comment type="caution">
    <text evidence="5">The sequence shown here is derived from an EMBL/GenBank/DDBJ whole genome shotgun (WGS) entry which is preliminary data.</text>
</comment>
<dbReference type="Gene3D" id="3.30.470.20">
    <property type="entry name" value="ATP-grasp fold, B domain"/>
    <property type="match status" value="1"/>
</dbReference>
<keyword evidence="2 5" id="KW-0436">Ligase</keyword>
<dbReference type="PROSITE" id="PS50975">
    <property type="entry name" value="ATP_GRASP"/>
    <property type="match status" value="1"/>
</dbReference>
<dbReference type="PANTHER" id="PTHR23132:SF23">
    <property type="entry name" value="D-ALANINE--D-ALANINE LIGASE B"/>
    <property type="match status" value="1"/>
</dbReference>
<comment type="similarity">
    <text evidence="1">Belongs to the D-alanine--D-alanine ligase family.</text>
</comment>
<dbReference type="Pfam" id="PF07478">
    <property type="entry name" value="Dala_Dala_lig_C"/>
    <property type="match status" value="1"/>
</dbReference>
<dbReference type="EMBL" id="SNZH01000013">
    <property type="protein sequence ID" value="TDR40475.1"/>
    <property type="molecule type" value="Genomic_DNA"/>
</dbReference>
<dbReference type="GO" id="GO:0005524">
    <property type="term" value="F:ATP binding"/>
    <property type="evidence" value="ECO:0007669"/>
    <property type="project" value="UniProtKB-UniRule"/>
</dbReference>
<gene>
    <name evidence="5" type="ORF">DFR29_113177</name>
</gene>
<dbReference type="GO" id="GO:0046872">
    <property type="term" value="F:metal ion binding"/>
    <property type="evidence" value="ECO:0007669"/>
    <property type="project" value="InterPro"/>
</dbReference>
<feature type="domain" description="ATP-grasp" evidence="4">
    <location>
        <begin position="145"/>
        <end position="353"/>
    </location>
</feature>
<evidence type="ECO:0000256" key="3">
    <source>
        <dbReference type="PROSITE-ProRule" id="PRU00409"/>
    </source>
</evidence>
<organism evidence="5 6">
    <name type="scientific">Tahibacter aquaticus</name>
    <dbReference type="NCBI Taxonomy" id="520092"/>
    <lineage>
        <taxon>Bacteria</taxon>
        <taxon>Pseudomonadati</taxon>
        <taxon>Pseudomonadota</taxon>
        <taxon>Gammaproteobacteria</taxon>
        <taxon>Lysobacterales</taxon>
        <taxon>Rhodanobacteraceae</taxon>
        <taxon>Tahibacter</taxon>
    </lineage>
</organism>
<dbReference type="PANTHER" id="PTHR23132">
    <property type="entry name" value="D-ALANINE--D-ALANINE LIGASE"/>
    <property type="match status" value="1"/>
</dbReference>
<evidence type="ECO:0000256" key="1">
    <source>
        <dbReference type="ARBA" id="ARBA00010871"/>
    </source>
</evidence>
<dbReference type="Gene3D" id="3.30.1490.20">
    <property type="entry name" value="ATP-grasp fold, A domain"/>
    <property type="match status" value="1"/>
</dbReference>
<dbReference type="GO" id="GO:0008716">
    <property type="term" value="F:D-alanine-D-alanine ligase activity"/>
    <property type="evidence" value="ECO:0007669"/>
    <property type="project" value="InterPro"/>
</dbReference>
<evidence type="ECO:0000256" key="2">
    <source>
        <dbReference type="ARBA" id="ARBA00022598"/>
    </source>
</evidence>
<dbReference type="InterPro" id="IPR011095">
    <property type="entry name" value="Dala_Dala_lig_C"/>
</dbReference>
<dbReference type="Proteomes" id="UP000295293">
    <property type="component" value="Unassembled WGS sequence"/>
</dbReference>
<dbReference type="OrthoDB" id="9813261at2"/>
<sequence length="367" mass="40347">MYLDIGNEHLVREAALSGRRAASETAIILVICVKGLTRVRRDYSRYSITTSFFSAQELDDLIVALRSLGFYVQHFHDEVEFINWAAEGGLDALRQINKLVYAGSINGTGPGRRCLIPSFCALEGIETLNSDAYSSAINRHKFHWTKLLGSFGLRVPTSWLFEPGKSWLAGSTPSPGERVIAKALHEDSSIGVSAEGVGEWSPKIAQHVVELASDLNQAIMVQSFIAGMEVEVPVLELGAVRFAAPTVLLNNSGASDAADFLTYDLVWDDRYRYGAHEMLTPMHQTRLRAAAIQACELLNFRFFSRVDFRLDAAGNEYIIDISTTPHLTRQSSYAHLFATLGLEYADVLAALVGAKLAAARPQSSAQY</sequence>
<dbReference type="AlphaFoldDB" id="A0A4R6YR71"/>
<dbReference type="InterPro" id="IPR011761">
    <property type="entry name" value="ATP-grasp"/>
</dbReference>
<proteinExistence type="inferred from homology"/>
<reference evidence="5 6" key="1">
    <citation type="submission" date="2019-03" db="EMBL/GenBank/DDBJ databases">
        <title>Genomic Encyclopedia of Type Strains, Phase IV (KMG-IV): sequencing the most valuable type-strain genomes for metagenomic binning, comparative biology and taxonomic classification.</title>
        <authorList>
            <person name="Goeker M."/>
        </authorList>
    </citation>
    <scope>NUCLEOTIDE SEQUENCE [LARGE SCALE GENOMIC DNA]</scope>
    <source>
        <strain evidence="5 6">DSM 21667</strain>
    </source>
</reference>
<protein>
    <submittedName>
        <fullName evidence="5">D-alanine-D-alanine ligase</fullName>
    </submittedName>
</protein>
<keyword evidence="3" id="KW-0067">ATP-binding</keyword>